<proteinExistence type="predicted"/>
<feature type="region of interest" description="Disordered" evidence="1">
    <location>
        <begin position="70"/>
        <end position="94"/>
    </location>
</feature>
<evidence type="ECO:0000313" key="4">
    <source>
        <dbReference type="Proteomes" id="UP000249056"/>
    </source>
</evidence>
<accession>A0A395IKH4</accession>
<reference evidence="3 4" key="1">
    <citation type="submission" date="2018-06" db="EMBL/GenBank/DDBJ databases">
        <title>Genome Sequence of the Brown Rot Fungal Pathogen Monilinia fructigena.</title>
        <authorList>
            <person name="Landi L."/>
            <person name="De Miccolis Angelini R.M."/>
            <person name="Pollastro S."/>
            <person name="Abate D."/>
            <person name="Faretra F."/>
            <person name="Romanazzi G."/>
        </authorList>
    </citation>
    <scope>NUCLEOTIDE SEQUENCE [LARGE SCALE GENOMIC DNA]</scope>
    <source>
        <strain evidence="3 4">Mfrg269</strain>
    </source>
</reference>
<name>A0A395IKH4_9HELO</name>
<dbReference type="InterPro" id="IPR010357">
    <property type="entry name" value="TXNDC17_dom"/>
</dbReference>
<sequence length="94" mass="10455">MSVTQDFKLPGSPKHLELPEKAGQKLFLAFIASKDPVTKQSWCPDVRAALPVIEAKFFWEGIRPSDLLRLDRGPSGESPATSSEQHGMFIMFLP</sequence>
<evidence type="ECO:0000313" key="3">
    <source>
        <dbReference type="EMBL" id="RAL60018.1"/>
    </source>
</evidence>
<dbReference type="Proteomes" id="UP000249056">
    <property type="component" value="Unassembled WGS sequence"/>
</dbReference>
<dbReference type="EMBL" id="QKRW01000045">
    <property type="protein sequence ID" value="RAL60018.1"/>
    <property type="molecule type" value="Genomic_DNA"/>
</dbReference>
<feature type="domain" description="Thioredoxin" evidence="2">
    <location>
        <begin position="15"/>
        <end position="56"/>
    </location>
</feature>
<dbReference type="AlphaFoldDB" id="A0A395IKH4"/>
<keyword evidence="4" id="KW-1185">Reference proteome</keyword>
<organism evidence="3 4">
    <name type="scientific">Monilinia fructigena</name>
    <dbReference type="NCBI Taxonomy" id="38457"/>
    <lineage>
        <taxon>Eukaryota</taxon>
        <taxon>Fungi</taxon>
        <taxon>Dikarya</taxon>
        <taxon>Ascomycota</taxon>
        <taxon>Pezizomycotina</taxon>
        <taxon>Leotiomycetes</taxon>
        <taxon>Helotiales</taxon>
        <taxon>Sclerotiniaceae</taxon>
        <taxon>Monilinia</taxon>
    </lineage>
</organism>
<evidence type="ECO:0000256" key="1">
    <source>
        <dbReference type="SAM" id="MobiDB-lite"/>
    </source>
</evidence>
<gene>
    <name evidence="3" type="ORF">DID88_000644</name>
</gene>
<protein>
    <recommendedName>
        <fullName evidence="2">Thioredoxin domain-containing protein</fullName>
    </recommendedName>
</protein>
<comment type="caution">
    <text evidence="3">The sequence shown here is derived from an EMBL/GenBank/DDBJ whole genome shotgun (WGS) entry which is preliminary data.</text>
</comment>
<dbReference type="OrthoDB" id="78947at2759"/>
<evidence type="ECO:0000259" key="2">
    <source>
        <dbReference type="Pfam" id="PF06110"/>
    </source>
</evidence>
<dbReference type="Gene3D" id="3.40.30.10">
    <property type="entry name" value="Glutaredoxin"/>
    <property type="match status" value="1"/>
</dbReference>
<dbReference type="Pfam" id="PF06110">
    <property type="entry name" value="TXD17-like_Trx"/>
    <property type="match status" value="1"/>
</dbReference>